<organism evidence="2 3">
    <name type="scientific">Colocasia esculenta</name>
    <name type="common">Wild taro</name>
    <name type="synonym">Arum esculentum</name>
    <dbReference type="NCBI Taxonomy" id="4460"/>
    <lineage>
        <taxon>Eukaryota</taxon>
        <taxon>Viridiplantae</taxon>
        <taxon>Streptophyta</taxon>
        <taxon>Embryophyta</taxon>
        <taxon>Tracheophyta</taxon>
        <taxon>Spermatophyta</taxon>
        <taxon>Magnoliopsida</taxon>
        <taxon>Liliopsida</taxon>
        <taxon>Araceae</taxon>
        <taxon>Aroideae</taxon>
        <taxon>Colocasieae</taxon>
        <taxon>Colocasia</taxon>
    </lineage>
</organism>
<dbReference type="AlphaFoldDB" id="A0A843XPR6"/>
<evidence type="ECO:0000313" key="2">
    <source>
        <dbReference type="EMBL" id="MQM21719.1"/>
    </source>
</evidence>
<comment type="caution">
    <text evidence="2">The sequence shown here is derived from an EMBL/GenBank/DDBJ whole genome shotgun (WGS) entry which is preliminary data.</text>
</comment>
<dbReference type="Proteomes" id="UP000652761">
    <property type="component" value="Unassembled WGS sequence"/>
</dbReference>
<reference evidence="2" key="1">
    <citation type="submission" date="2017-07" db="EMBL/GenBank/DDBJ databases">
        <title>Taro Niue Genome Assembly and Annotation.</title>
        <authorList>
            <person name="Atibalentja N."/>
            <person name="Keating K."/>
            <person name="Fields C.J."/>
        </authorList>
    </citation>
    <scope>NUCLEOTIDE SEQUENCE</scope>
    <source>
        <strain evidence="2">Niue_2</strain>
        <tissue evidence="2">Leaf</tissue>
    </source>
</reference>
<accession>A0A843XPR6</accession>
<protein>
    <submittedName>
        <fullName evidence="2">Uncharacterized protein</fullName>
    </submittedName>
</protein>
<sequence length="79" mass="8352">MPRGGRPARGRGGSHFTQGHRLPPPTTAPSISGSHSTQTVRQLVRSDSCPSSSCDGGGIFTSTSTSIHCRLRTDCWRTG</sequence>
<name>A0A843XPR6_COLES</name>
<keyword evidence="3" id="KW-1185">Reference proteome</keyword>
<evidence type="ECO:0000256" key="1">
    <source>
        <dbReference type="SAM" id="MobiDB-lite"/>
    </source>
</evidence>
<dbReference type="EMBL" id="NMUH01011473">
    <property type="protein sequence ID" value="MQM21719.1"/>
    <property type="molecule type" value="Genomic_DNA"/>
</dbReference>
<gene>
    <name evidence="2" type="ORF">Taro_054764</name>
</gene>
<feature type="region of interest" description="Disordered" evidence="1">
    <location>
        <begin position="1"/>
        <end position="60"/>
    </location>
</feature>
<evidence type="ECO:0000313" key="3">
    <source>
        <dbReference type="Proteomes" id="UP000652761"/>
    </source>
</evidence>
<feature type="compositionally biased region" description="Polar residues" evidence="1">
    <location>
        <begin position="28"/>
        <end position="41"/>
    </location>
</feature>
<proteinExistence type="predicted"/>